<dbReference type="CDD" id="cd01359">
    <property type="entry name" value="Argininosuccinate_lyase"/>
    <property type="match status" value="1"/>
</dbReference>
<dbReference type="InterPro" id="IPR009049">
    <property type="entry name" value="Argininosuccinate_lyase"/>
</dbReference>
<dbReference type="GO" id="GO:0004056">
    <property type="term" value="F:argininosuccinate lyase activity"/>
    <property type="evidence" value="ECO:0007669"/>
    <property type="project" value="UniProtKB-UniRule"/>
</dbReference>
<dbReference type="STRING" id="159291.SAMN05920897_103100"/>
<evidence type="ECO:0000256" key="2">
    <source>
        <dbReference type="ARBA" id="ARBA00004941"/>
    </source>
</evidence>
<dbReference type="Gene3D" id="1.20.200.10">
    <property type="entry name" value="Fumarase/aspartase (Central domain)"/>
    <property type="match status" value="1"/>
</dbReference>
<comment type="similarity">
    <text evidence="5">Belongs to the lyase 1 family. Argininosuccinate lyase subfamily.</text>
</comment>
<dbReference type="PROSITE" id="PS00163">
    <property type="entry name" value="FUMARATE_LYASES"/>
    <property type="match status" value="1"/>
</dbReference>
<proteinExistence type="inferred from homology"/>
<evidence type="ECO:0000256" key="1">
    <source>
        <dbReference type="ARBA" id="ARBA00000985"/>
    </source>
</evidence>
<dbReference type="InterPro" id="IPR020557">
    <property type="entry name" value="Fumarate_lyase_CS"/>
</dbReference>
<dbReference type="InterPro" id="IPR008948">
    <property type="entry name" value="L-Aspartase-like"/>
</dbReference>
<dbReference type="InterPro" id="IPR024083">
    <property type="entry name" value="Fumarase/histidase_N"/>
</dbReference>
<evidence type="ECO:0000259" key="6">
    <source>
        <dbReference type="Pfam" id="PF00206"/>
    </source>
</evidence>
<keyword evidence="5 7" id="KW-0456">Lyase</keyword>
<keyword evidence="5" id="KW-0963">Cytoplasm</keyword>
<dbReference type="PRINTS" id="PR00145">
    <property type="entry name" value="ARGSUCLYASE"/>
</dbReference>
<evidence type="ECO:0000313" key="7">
    <source>
        <dbReference type="EMBL" id="SIQ06850.1"/>
    </source>
</evidence>
<dbReference type="PANTHER" id="PTHR43814">
    <property type="entry name" value="ARGININOSUCCINATE LYASE"/>
    <property type="match status" value="1"/>
</dbReference>
<gene>
    <name evidence="5" type="primary">argH</name>
    <name evidence="7" type="ORF">SAMN05920897_103100</name>
</gene>
<comment type="subcellular location">
    <subcellularLocation>
        <location evidence="5">Cytoplasm</location>
    </subcellularLocation>
</comment>
<evidence type="ECO:0000256" key="5">
    <source>
        <dbReference type="HAMAP-Rule" id="MF_00006"/>
    </source>
</evidence>
<keyword evidence="4 5" id="KW-0055">Arginine biosynthesis</keyword>
<evidence type="ECO:0000313" key="8">
    <source>
        <dbReference type="Proteomes" id="UP000186400"/>
    </source>
</evidence>
<dbReference type="UniPathway" id="UPA00068">
    <property type="reaction ID" value="UER00114"/>
</dbReference>
<dbReference type="HAMAP" id="MF_00006">
    <property type="entry name" value="Arg_succ_lyase"/>
    <property type="match status" value="1"/>
</dbReference>
<feature type="domain" description="Fumarate lyase N-terminal" evidence="6">
    <location>
        <begin position="53"/>
        <end position="324"/>
    </location>
</feature>
<dbReference type="PRINTS" id="PR00149">
    <property type="entry name" value="FUMRATELYASE"/>
</dbReference>
<dbReference type="EMBL" id="FTMS01000003">
    <property type="protein sequence ID" value="SIQ06850.1"/>
    <property type="molecule type" value="Genomic_DNA"/>
</dbReference>
<protein>
    <recommendedName>
        <fullName evidence="3 5">Argininosuccinate lyase</fullName>
        <shortName evidence="5">ASAL</shortName>
        <ecNumber evidence="3 5">4.3.2.1</ecNumber>
    </recommendedName>
    <alternativeName>
        <fullName evidence="5">Arginosuccinase</fullName>
    </alternativeName>
</protein>
<dbReference type="GO" id="GO:0042450">
    <property type="term" value="P:L-arginine biosynthetic process via ornithine"/>
    <property type="evidence" value="ECO:0007669"/>
    <property type="project" value="UniProtKB-UniRule"/>
</dbReference>
<evidence type="ECO:0000256" key="3">
    <source>
        <dbReference type="ARBA" id="ARBA00012338"/>
    </source>
</evidence>
<dbReference type="InterPro" id="IPR000362">
    <property type="entry name" value="Fumarate_lyase_fam"/>
</dbReference>
<keyword evidence="5" id="KW-0028">Amino-acid biosynthesis</keyword>
<dbReference type="SUPFAM" id="SSF48557">
    <property type="entry name" value="L-aspartase-like"/>
    <property type="match status" value="1"/>
</dbReference>
<dbReference type="NCBIfam" id="TIGR00838">
    <property type="entry name" value="argH"/>
    <property type="match status" value="1"/>
</dbReference>
<dbReference type="InterPro" id="IPR022761">
    <property type="entry name" value="Fumarate_lyase_N"/>
</dbReference>
<name>A0A1N6PR58_9SPIO</name>
<dbReference type="AlphaFoldDB" id="A0A1N6PR58"/>
<accession>A0A1N6PR58</accession>
<dbReference type="EC" id="4.3.2.1" evidence="3 5"/>
<reference evidence="8" key="1">
    <citation type="submission" date="2017-01" db="EMBL/GenBank/DDBJ databases">
        <authorList>
            <person name="Varghese N."/>
            <person name="Submissions S."/>
        </authorList>
    </citation>
    <scope>NUCLEOTIDE SEQUENCE [LARGE SCALE GENOMIC DNA]</scope>
    <source>
        <strain evidence="8">ASpG1</strain>
    </source>
</reference>
<evidence type="ECO:0000256" key="4">
    <source>
        <dbReference type="ARBA" id="ARBA00022571"/>
    </source>
</evidence>
<comment type="pathway">
    <text evidence="2 5">Amino-acid biosynthesis; L-arginine biosynthesis; L-arginine from L-ornithine and carbamoyl phosphate: step 3/3.</text>
</comment>
<organism evidence="7 8">
    <name type="scientific">Alkalispirochaeta americana</name>
    <dbReference type="NCBI Taxonomy" id="159291"/>
    <lineage>
        <taxon>Bacteria</taxon>
        <taxon>Pseudomonadati</taxon>
        <taxon>Spirochaetota</taxon>
        <taxon>Spirochaetia</taxon>
        <taxon>Spirochaetales</taxon>
        <taxon>Spirochaetaceae</taxon>
        <taxon>Alkalispirochaeta</taxon>
    </lineage>
</organism>
<keyword evidence="8" id="KW-1185">Reference proteome</keyword>
<comment type="catalytic activity">
    <reaction evidence="1 5">
        <text>2-(N(omega)-L-arginino)succinate = fumarate + L-arginine</text>
        <dbReference type="Rhea" id="RHEA:24020"/>
        <dbReference type="ChEBI" id="CHEBI:29806"/>
        <dbReference type="ChEBI" id="CHEBI:32682"/>
        <dbReference type="ChEBI" id="CHEBI:57472"/>
        <dbReference type="EC" id="4.3.2.1"/>
    </reaction>
</comment>
<dbReference type="GO" id="GO:0005829">
    <property type="term" value="C:cytosol"/>
    <property type="evidence" value="ECO:0007669"/>
    <property type="project" value="TreeGrafter"/>
</dbReference>
<dbReference type="Proteomes" id="UP000186400">
    <property type="component" value="Unassembled WGS sequence"/>
</dbReference>
<dbReference type="PANTHER" id="PTHR43814:SF1">
    <property type="entry name" value="ARGININOSUCCINATE LYASE"/>
    <property type="match status" value="1"/>
</dbReference>
<dbReference type="Pfam" id="PF00206">
    <property type="entry name" value="Lyase_1"/>
    <property type="match status" value="1"/>
</dbReference>
<dbReference type="RefSeq" id="WP_234969016.1">
    <property type="nucleotide sequence ID" value="NZ_FTMS01000003.1"/>
</dbReference>
<dbReference type="Gene3D" id="1.10.40.30">
    <property type="entry name" value="Fumarase/aspartase (C-terminal domain)"/>
    <property type="match status" value="1"/>
</dbReference>
<sequence>MPRELLEAPGSLTRPALLEYSRVMAKLWEKGYSLDDAVECFTVGRDYLLDLNLITADAVASIAHVRMLASTGLLENDQARALEEELRQIARDGVAGKVRISREDEDCHTVLEALLTERLGDAGKRVHTGRSRNDQVTVATRLFSRESLLTITTDTITLVERLLDRAREESSTVMPGRTHLQIAMLSTFGLWLASWAEQLLDDLELLETAARLNDRSPLGSAASYGVPLPLDREMVADVLGFSGVQNNVLAVQHSRGTLDGHIAGALAAIATTLGRMAQDLILFSLPEVGYVRLPSALCSGSSIMPQKQNPDALELLRSRASLVEGWAAQCRGVVRGLPSGYNRDLQDTKEPLLRSLATVREELAVALVLVDRLEPQRDRMAKALNAEVFATDYAYQLVLEGVPFREAYQRAARDYGQQELPDPREALARRTSTGTPGNLNLEAPLRRLAGHKERVLEGFKRHQRALKDLLGQELSLLPQDESR</sequence>
<dbReference type="FunFam" id="1.20.200.10:FF:000015">
    <property type="entry name" value="argininosuccinate lyase isoform X2"/>
    <property type="match status" value="1"/>
</dbReference>
<dbReference type="Gene3D" id="1.10.275.10">
    <property type="entry name" value="Fumarase/aspartase (N-terminal domain)"/>
    <property type="match status" value="1"/>
</dbReference>